<name>A0A4S2MQS9_9PEZI</name>
<evidence type="ECO:0000256" key="4">
    <source>
        <dbReference type="ARBA" id="ARBA00022801"/>
    </source>
</evidence>
<dbReference type="Gene3D" id="3.30.830.10">
    <property type="entry name" value="Metalloenzyme, LuxS/M16 peptidase-like"/>
    <property type="match status" value="4"/>
</dbReference>
<dbReference type="Proteomes" id="UP000298138">
    <property type="component" value="Unassembled WGS sequence"/>
</dbReference>
<dbReference type="Pfam" id="PF22456">
    <property type="entry name" value="PqqF-like_C_4"/>
    <property type="match status" value="1"/>
</dbReference>
<dbReference type="FunFam" id="3.30.830.10:FF:000005">
    <property type="entry name" value="nardilysin isoform X1"/>
    <property type="match status" value="1"/>
</dbReference>
<dbReference type="EMBL" id="ML220131">
    <property type="protein sequence ID" value="TGZ79465.1"/>
    <property type="molecule type" value="Genomic_DNA"/>
</dbReference>
<dbReference type="InterPro" id="IPR050626">
    <property type="entry name" value="Peptidase_M16"/>
</dbReference>
<dbReference type="Pfam" id="PF16187">
    <property type="entry name" value="Peptidase_M16_M"/>
    <property type="match status" value="1"/>
</dbReference>
<dbReference type="PANTHER" id="PTHR43690">
    <property type="entry name" value="NARDILYSIN"/>
    <property type="match status" value="1"/>
</dbReference>
<evidence type="ECO:0000259" key="7">
    <source>
        <dbReference type="Pfam" id="PF00675"/>
    </source>
</evidence>
<dbReference type="GO" id="GO:0005739">
    <property type="term" value="C:mitochondrion"/>
    <property type="evidence" value="ECO:0007669"/>
    <property type="project" value="TreeGrafter"/>
</dbReference>
<accession>A0A4S2MQS9</accession>
<dbReference type="Pfam" id="PF05193">
    <property type="entry name" value="Peptidase_M16_C"/>
    <property type="match status" value="1"/>
</dbReference>
<comment type="similarity">
    <text evidence="1">Belongs to the peptidase M16 family.</text>
</comment>
<feature type="domain" description="Coenzyme PQQ synthesis protein F-like C-terminal lobe" evidence="10">
    <location>
        <begin position="787"/>
        <end position="885"/>
    </location>
</feature>
<evidence type="ECO:0000259" key="8">
    <source>
        <dbReference type="Pfam" id="PF05193"/>
    </source>
</evidence>
<evidence type="ECO:0000256" key="2">
    <source>
        <dbReference type="ARBA" id="ARBA00022670"/>
    </source>
</evidence>
<keyword evidence="4 11" id="KW-0378">Hydrolase</keyword>
<dbReference type="InterPro" id="IPR054734">
    <property type="entry name" value="PqqF-like_C_4"/>
</dbReference>
<dbReference type="FunCoup" id="A0A4S2MQS9">
    <property type="interactions" value="1008"/>
</dbReference>
<keyword evidence="6" id="KW-0482">Metalloprotease</keyword>
<keyword evidence="3" id="KW-0479">Metal-binding</keyword>
<feature type="domain" description="Peptidase M16 C-terminal" evidence="8">
    <location>
        <begin position="203"/>
        <end position="381"/>
    </location>
</feature>
<dbReference type="GO" id="GO:0005829">
    <property type="term" value="C:cytosol"/>
    <property type="evidence" value="ECO:0007669"/>
    <property type="project" value="TreeGrafter"/>
</dbReference>
<protein>
    <submittedName>
        <fullName evidence="11">LuxS/MPP-like metallohydrolase</fullName>
    </submittedName>
</protein>
<dbReference type="GO" id="GO:0004222">
    <property type="term" value="F:metalloendopeptidase activity"/>
    <property type="evidence" value="ECO:0007669"/>
    <property type="project" value="TreeGrafter"/>
</dbReference>
<evidence type="ECO:0000259" key="10">
    <source>
        <dbReference type="Pfam" id="PF22456"/>
    </source>
</evidence>
<dbReference type="GO" id="GO:0043171">
    <property type="term" value="P:peptide catabolic process"/>
    <property type="evidence" value="ECO:0007669"/>
    <property type="project" value="TreeGrafter"/>
</dbReference>
<dbReference type="InParanoid" id="A0A4S2MQS9"/>
<feature type="domain" description="Peptidase M16 N-terminal" evidence="7">
    <location>
        <begin position="40"/>
        <end position="177"/>
    </location>
</feature>
<dbReference type="SUPFAM" id="SSF63411">
    <property type="entry name" value="LuxS/MPP-like metallohydrolase"/>
    <property type="match status" value="4"/>
</dbReference>
<evidence type="ECO:0000313" key="11">
    <source>
        <dbReference type="EMBL" id="TGZ79465.1"/>
    </source>
</evidence>
<dbReference type="InterPro" id="IPR032632">
    <property type="entry name" value="Peptidase_M16_M"/>
</dbReference>
<dbReference type="PANTHER" id="PTHR43690:SF18">
    <property type="entry name" value="INSULIN-DEGRADING ENZYME-RELATED"/>
    <property type="match status" value="1"/>
</dbReference>
<organism evidence="11 12">
    <name type="scientific">Ascodesmis nigricans</name>
    <dbReference type="NCBI Taxonomy" id="341454"/>
    <lineage>
        <taxon>Eukaryota</taxon>
        <taxon>Fungi</taxon>
        <taxon>Dikarya</taxon>
        <taxon>Ascomycota</taxon>
        <taxon>Pezizomycotina</taxon>
        <taxon>Pezizomycetes</taxon>
        <taxon>Pezizales</taxon>
        <taxon>Ascodesmidaceae</taxon>
        <taxon>Ascodesmis</taxon>
    </lineage>
</organism>
<dbReference type="InterPro" id="IPR011765">
    <property type="entry name" value="Pept_M16_N"/>
</dbReference>
<evidence type="ECO:0000313" key="12">
    <source>
        <dbReference type="Proteomes" id="UP000298138"/>
    </source>
</evidence>
<keyword evidence="5" id="KW-0862">Zinc</keyword>
<dbReference type="GO" id="GO:0051603">
    <property type="term" value="P:proteolysis involved in protein catabolic process"/>
    <property type="evidence" value="ECO:0007669"/>
    <property type="project" value="TreeGrafter"/>
</dbReference>
<dbReference type="FunFam" id="3.30.830.10:FF:000004">
    <property type="entry name" value="Putative insulin-degrading enzyme"/>
    <property type="match status" value="1"/>
</dbReference>
<dbReference type="STRING" id="341454.A0A4S2MQS9"/>
<dbReference type="InterPro" id="IPR011249">
    <property type="entry name" value="Metalloenz_LuxS/M16"/>
</dbReference>
<evidence type="ECO:0000256" key="3">
    <source>
        <dbReference type="ARBA" id="ARBA00022723"/>
    </source>
</evidence>
<feature type="domain" description="Peptidase M16 middle/third" evidence="9">
    <location>
        <begin position="387"/>
        <end position="679"/>
    </location>
</feature>
<evidence type="ECO:0000259" key="9">
    <source>
        <dbReference type="Pfam" id="PF16187"/>
    </source>
</evidence>
<proteinExistence type="inferred from homology"/>
<dbReference type="FunFam" id="3.30.830.10:FF:000003">
    <property type="entry name" value="Insulin-degrading enzyme"/>
    <property type="match status" value="1"/>
</dbReference>
<evidence type="ECO:0000256" key="1">
    <source>
        <dbReference type="ARBA" id="ARBA00007261"/>
    </source>
</evidence>
<sequence>MAATLETRPAAVKVIASKLEQPDLDNRSYRVIELPNRLEVLLVHDPDTDKASAAMDVHVGNYCDSDDLQGQAHAVEHLLFMGTKKYPKENAYSQYLSEHSGHSNAYTATSSTNYYFEVGHEHFYGALDRFAQFFISPLFLEETLDRELRAVDSENKKNLQNDTWRLHQLAKSLSNPKHPYCHFSTGNLQTLKELPAKRGINVRDEFMKFHAKYYSANLMKLVVLGRESLDELEKWVLELFSDVKNKDLPDPEFEGQPLTEEHLLTQIFAKPVMDTRSIDITFPFLDEKELWASHPSRYISHLIGHEGPGSILAYLKKKGWANGLNAGPSAVAKGSAFFTISIKLTEEGLEHYQEIITIIFHYINLLRDTPPQQWIVDELKAVAAVDFKFQEKSPASKFSSKVAAVMQQPYPRDWLLSSATLIREFKPDLIKEALGFLRPNNFRVMITARTPPSGEGFDKQEHWYGTEYRVEKIPQETLKKIQGTAVQGAGVGKGLEKELHLPHRNEFIPTNFTVQKKEVETPQKIPALIKNNDLARVWYKKDDTFWVPKANVYMCLRNPMVYATPGNMITTRIFCDLVKDDLGEYAYDAEISGLDYQISASSVGIEIELTGYNDKMSVLLEKVLTSMRDLEVKPDRFKVVKERTVRAYKNWIYQPPYYQVGEFTRYLNAPLMWLNDEILPELEELTMEDVKNFFPKLLQTFQVEALVHGNLYKEDALKYVDLVQAILEPKPLAPTQFNIRRSLIPPQGSRVVWCRPLRDENNVNSVIEYCLHVGEQRDRRLRMMLTLFAQLAEEPCFDQLRTKEQLGYVVFSGYRYGATTMGYRIIVQSERTAAYLESRVDNFLRELRAKIIEMSDKDFASHQKAVILKKTEKLKNLTQESNRYWNRIANEMYDFLQLDEDVECLKEVTQEDIITFFDTYINPGSTKGTKASIQMTATGTTEAKRTAFLKTLSESLASSISLTIAPAELEPVFASVNVTKPEDVATALRGFLTSQRAVDAAKVDTAVKEAEKANAVAVEVARSEEFSPEQFGEVLENVVEWKAGCMVTAGARPVKPLVEYEENESKL</sequence>
<keyword evidence="12" id="KW-1185">Reference proteome</keyword>
<dbReference type="AlphaFoldDB" id="A0A4S2MQS9"/>
<dbReference type="InterPro" id="IPR007863">
    <property type="entry name" value="Peptidase_M16_C"/>
</dbReference>
<gene>
    <name evidence="11" type="ORF">EX30DRAFT_342342</name>
</gene>
<evidence type="ECO:0000256" key="6">
    <source>
        <dbReference type="ARBA" id="ARBA00023049"/>
    </source>
</evidence>
<dbReference type="GO" id="GO:0046872">
    <property type="term" value="F:metal ion binding"/>
    <property type="evidence" value="ECO:0007669"/>
    <property type="project" value="UniProtKB-KW"/>
</dbReference>
<keyword evidence="2" id="KW-0645">Protease</keyword>
<evidence type="ECO:0000256" key="5">
    <source>
        <dbReference type="ARBA" id="ARBA00022833"/>
    </source>
</evidence>
<dbReference type="Pfam" id="PF00675">
    <property type="entry name" value="Peptidase_M16"/>
    <property type="match status" value="1"/>
</dbReference>
<dbReference type="OrthoDB" id="952271at2759"/>
<reference evidence="11 12" key="1">
    <citation type="submission" date="2019-04" db="EMBL/GenBank/DDBJ databases">
        <title>Comparative genomics and transcriptomics to analyze fruiting body development in filamentous ascomycetes.</title>
        <authorList>
            <consortium name="DOE Joint Genome Institute"/>
            <person name="Lutkenhaus R."/>
            <person name="Traeger S."/>
            <person name="Breuer J."/>
            <person name="Kuo A."/>
            <person name="Lipzen A."/>
            <person name="Pangilinan J."/>
            <person name="Dilworth D."/>
            <person name="Sandor L."/>
            <person name="Poggeler S."/>
            <person name="Barry K."/>
            <person name="Grigoriev I.V."/>
            <person name="Nowrousian M."/>
        </authorList>
    </citation>
    <scope>NUCLEOTIDE SEQUENCE [LARGE SCALE GENOMIC DNA]</scope>
    <source>
        <strain evidence="11 12">CBS 389.68</strain>
    </source>
</reference>